<evidence type="ECO:0000313" key="4">
    <source>
        <dbReference type="Proteomes" id="UP000033658"/>
    </source>
</evidence>
<dbReference type="Proteomes" id="UP000033658">
    <property type="component" value="Unassembled WGS sequence"/>
</dbReference>
<proteinExistence type="predicted"/>
<feature type="chain" id="PRO_5043834172" description="Lipoprotein" evidence="2">
    <location>
        <begin position="24"/>
        <end position="182"/>
    </location>
</feature>
<evidence type="ECO:0008006" key="5">
    <source>
        <dbReference type="Google" id="ProtNLM"/>
    </source>
</evidence>
<dbReference type="EMBL" id="JYGL01000001">
    <property type="protein sequence ID" value="KJQ59407.1"/>
    <property type="molecule type" value="Genomic_DNA"/>
</dbReference>
<evidence type="ECO:0000256" key="2">
    <source>
        <dbReference type="SAM" id="SignalP"/>
    </source>
</evidence>
<gene>
    <name evidence="3" type="ORF">TZ86_01261</name>
</gene>
<name>A0AAW3H8K9_STRGN</name>
<feature type="region of interest" description="Disordered" evidence="1">
    <location>
        <begin position="21"/>
        <end position="50"/>
    </location>
</feature>
<organism evidence="3 4">
    <name type="scientific">Streptococcus gordonii</name>
    <dbReference type="NCBI Taxonomy" id="1302"/>
    <lineage>
        <taxon>Bacteria</taxon>
        <taxon>Bacillati</taxon>
        <taxon>Bacillota</taxon>
        <taxon>Bacilli</taxon>
        <taxon>Lactobacillales</taxon>
        <taxon>Streptococcaceae</taxon>
        <taxon>Streptococcus</taxon>
    </lineage>
</organism>
<accession>A0AAW3H8K9</accession>
<comment type="caution">
    <text evidence="3">The sequence shown here is derived from an EMBL/GenBank/DDBJ whole genome shotgun (WGS) entry which is preliminary data.</text>
</comment>
<feature type="compositionally biased region" description="Basic and acidic residues" evidence="1">
    <location>
        <begin position="39"/>
        <end position="50"/>
    </location>
</feature>
<sequence length="182" mass="20830">MKKILLASICLLTLTACSTTSQNKQENTPKQSQSQSQSKTKEEKAQTKTFSKKIDEHYTNSVKLFYTKDKILSFQLVSSQAIPEESQKMSVEELKKSYSEDLKKSSMIENQEKLKGLKIHLKISEDKKNAIAIFDFDLSKIDQEQLIQSASDSESSQTFFRKLQDKPEVVFDYLKGQGLKEE</sequence>
<protein>
    <recommendedName>
        <fullName evidence="5">Lipoprotein</fullName>
    </recommendedName>
</protein>
<feature type="signal peptide" evidence="2">
    <location>
        <begin position="1"/>
        <end position="23"/>
    </location>
</feature>
<keyword evidence="2" id="KW-0732">Signal</keyword>
<evidence type="ECO:0000256" key="1">
    <source>
        <dbReference type="SAM" id="MobiDB-lite"/>
    </source>
</evidence>
<dbReference type="AlphaFoldDB" id="A0AAW3H8K9"/>
<evidence type="ECO:0000313" key="3">
    <source>
        <dbReference type="EMBL" id="KJQ59407.1"/>
    </source>
</evidence>
<reference evidence="3 4" key="1">
    <citation type="submission" date="2015-02" db="EMBL/GenBank/DDBJ databases">
        <title>Evolution of amylase-binding proteins of oral streptococcal species.</title>
        <authorList>
            <person name="Haase E.M."/>
        </authorList>
    </citation>
    <scope>NUCLEOTIDE SEQUENCE [LARGE SCALE GENOMIC DNA]</scope>
    <source>
        <strain evidence="3 4">G9B</strain>
    </source>
</reference>
<dbReference type="PROSITE" id="PS51257">
    <property type="entry name" value="PROKAR_LIPOPROTEIN"/>
    <property type="match status" value="1"/>
</dbReference>
<dbReference type="RefSeq" id="WP_045504416.1">
    <property type="nucleotide sequence ID" value="NZ_JYGL01000001.1"/>
</dbReference>